<dbReference type="EMBL" id="CABR01000046">
    <property type="protein sequence ID" value="CBI09688.1"/>
    <property type="molecule type" value="Genomic_DNA"/>
</dbReference>
<dbReference type="AlphaFoldDB" id="E6QR17"/>
<protein>
    <submittedName>
        <fullName evidence="1">Uncharacterized protein</fullName>
    </submittedName>
</protein>
<gene>
    <name evidence="1" type="ORF">CARN7_0428</name>
    <name evidence="2" type="ORF">CARN7_1989</name>
</gene>
<proteinExistence type="predicted"/>
<evidence type="ECO:0000313" key="2">
    <source>
        <dbReference type="EMBL" id="CBI11176.1"/>
    </source>
</evidence>
<evidence type="ECO:0000313" key="1">
    <source>
        <dbReference type="EMBL" id="CBI09688.1"/>
    </source>
</evidence>
<organism evidence="1">
    <name type="scientific">mine drainage metagenome</name>
    <dbReference type="NCBI Taxonomy" id="410659"/>
    <lineage>
        <taxon>unclassified sequences</taxon>
        <taxon>metagenomes</taxon>
        <taxon>ecological metagenomes</taxon>
    </lineage>
</organism>
<reference evidence="1" key="1">
    <citation type="submission" date="2009-10" db="EMBL/GenBank/DDBJ databases">
        <title>Diversity of trophic interactions inside an arsenic-rich microbial ecosystem.</title>
        <authorList>
            <person name="Bertin P.N."/>
            <person name="Heinrich-Salmeron A."/>
            <person name="Pelletier E."/>
            <person name="Goulhen-Chollet F."/>
            <person name="Arsene-Ploetze F."/>
            <person name="Gallien S."/>
            <person name="Calteau A."/>
            <person name="Vallenet D."/>
            <person name="Casiot C."/>
            <person name="Chane-Woon-Ming B."/>
            <person name="Giloteaux L."/>
            <person name="Barakat M."/>
            <person name="Bonnefoy V."/>
            <person name="Bruneel O."/>
            <person name="Chandler M."/>
            <person name="Cleiss J."/>
            <person name="Duran R."/>
            <person name="Elbaz-Poulichet F."/>
            <person name="Fonknechten N."/>
            <person name="Lauga B."/>
            <person name="Mornico D."/>
            <person name="Ortet P."/>
            <person name="Schaeffer C."/>
            <person name="Siguier P."/>
            <person name="Alexander Thil Smith A."/>
            <person name="Van Dorsselaer A."/>
            <person name="Weissenbach J."/>
            <person name="Medigue C."/>
            <person name="Le Paslier D."/>
        </authorList>
    </citation>
    <scope>NUCLEOTIDE SEQUENCE</scope>
</reference>
<dbReference type="EMBL" id="CABR01000126">
    <property type="protein sequence ID" value="CBI11176.1"/>
    <property type="molecule type" value="Genomic_DNA"/>
</dbReference>
<accession>E6QR17</accession>
<comment type="caution">
    <text evidence="1">The sequence shown here is derived from an EMBL/GenBank/DDBJ whole genome shotgun (WGS) entry which is preliminary data.</text>
</comment>
<name>E6QR17_9ZZZZ</name>
<sequence length="48" mass="5636">MQMAALESQKDTNEHLKIQFMELQMEFQIKFFGKSEKLVSLSRRPTGC</sequence>